<reference evidence="1 2" key="1">
    <citation type="journal article" date="2022" name="G3 (Bethesda)">
        <title>Whole-genome sequence and methylome profiling of the almond [Prunus dulcis (Mill.) D.A. Webb] cultivar 'Nonpareil'.</title>
        <authorList>
            <person name="D'Amico-Willman K.M."/>
            <person name="Ouma W.Z."/>
            <person name="Meulia T."/>
            <person name="Sideli G.M."/>
            <person name="Gradziel T.M."/>
            <person name="Fresnedo-Ramirez J."/>
        </authorList>
    </citation>
    <scope>NUCLEOTIDE SEQUENCE [LARGE SCALE GENOMIC DNA]</scope>
    <source>
        <strain evidence="1">Clone GOH B32 T37-40</strain>
    </source>
</reference>
<dbReference type="AlphaFoldDB" id="A0AAD5F742"/>
<dbReference type="EMBL" id="JAJFAZ020000001">
    <property type="protein sequence ID" value="KAI5355520.1"/>
    <property type="molecule type" value="Genomic_DNA"/>
</dbReference>
<accession>A0AAD5F742</accession>
<dbReference type="SUPFAM" id="SSF53790">
    <property type="entry name" value="Tetrapyrrole methylase"/>
    <property type="match status" value="1"/>
</dbReference>
<protein>
    <submittedName>
        <fullName evidence="1">Uncharacterized protein</fullName>
    </submittedName>
</protein>
<organism evidence="1 2">
    <name type="scientific">Prunus dulcis</name>
    <name type="common">Almond</name>
    <name type="synonym">Amygdalus dulcis</name>
    <dbReference type="NCBI Taxonomy" id="3755"/>
    <lineage>
        <taxon>Eukaryota</taxon>
        <taxon>Viridiplantae</taxon>
        <taxon>Streptophyta</taxon>
        <taxon>Embryophyta</taxon>
        <taxon>Tracheophyta</taxon>
        <taxon>Spermatophyta</taxon>
        <taxon>Magnoliopsida</taxon>
        <taxon>eudicotyledons</taxon>
        <taxon>Gunneridae</taxon>
        <taxon>Pentapetalae</taxon>
        <taxon>rosids</taxon>
        <taxon>fabids</taxon>
        <taxon>Rosales</taxon>
        <taxon>Rosaceae</taxon>
        <taxon>Amygdaloideae</taxon>
        <taxon>Amygdaleae</taxon>
        <taxon>Prunus</taxon>
    </lineage>
</organism>
<dbReference type="GO" id="GO:0017183">
    <property type="term" value="P:protein histidyl modification to diphthamide"/>
    <property type="evidence" value="ECO:0007669"/>
    <property type="project" value="InterPro"/>
</dbReference>
<dbReference type="InterPro" id="IPR035996">
    <property type="entry name" value="4pyrrol_Methylase_sf"/>
</dbReference>
<dbReference type="InterPro" id="IPR004551">
    <property type="entry name" value="Dphthn_synthase"/>
</dbReference>
<sequence>MSINTAIEQLLVVEDNRGESAYDEDSMCVGFARLGSEVQKIVSGKMKQLHFVDYGAPLHCFVNVIAGKTHPVEEEMLDIYKINEENDHGIVW</sequence>
<gene>
    <name evidence="1" type="ORF">L3X38_008415</name>
</gene>
<dbReference type="GO" id="GO:0008168">
    <property type="term" value="F:methyltransferase activity"/>
    <property type="evidence" value="ECO:0007669"/>
    <property type="project" value="InterPro"/>
</dbReference>
<dbReference type="Proteomes" id="UP001054821">
    <property type="component" value="Chromosome 1"/>
</dbReference>
<evidence type="ECO:0000313" key="2">
    <source>
        <dbReference type="Proteomes" id="UP001054821"/>
    </source>
</evidence>
<keyword evidence="2" id="KW-1185">Reference proteome</keyword>
<evidence type="ECO:0000313" key="1">
    <source>
        <dbReference type="EMBL" id="KAI5355520.1"/>
    </source>
</evidence>
<name>A0AAD5F742_PRUDU</name>
<dbReference type="InterPro" id="IPR014776">
    <property type="entry name" value="4pyrrole_Mease_sub2"/>
</dbReference>
<proteinExistence type="predicted"/>
<comment type="caution">
    <text evidence="1">The sequence shown here is derived from an EMBL/GenBank/DDBJ whole genome shotgun (WGS) entry which is preliminary data.</text>
</comment>
<dbReference type="Gene3D" id="3.30.950.10">
    <property type="entry name" value="Methyltransferase, Cobalt-precorrin-4 Transmethylase, Domain 2"/>
    <property type="match status" value="1"/>
</dbReference>
<dbReference type="PANTHER" id="PTHR10882">
    <property type="entry name" value="DIPHTHINE SYNTHASE"/>
    <property type="match status" value="1"/>
</dbReference>
<dbReference type="PANTHER" id="PTHR10882:SF0">
    <property type="entry name" value="DIPHTHINE METHYL ESTER SYNTHASE"/>
    <property type="match status" value="1"/>
</dbReference>